<dbReference type="AlphaFoldDB" id="E8LKD5"/>
<dbReference type="HOGENOM" id="CLU_3085481_0_0_6"/>
<proteinExistence type="predicted"/>
<evidence type="ECO:0008006" key="3">
    <source>
        <dbReference type="Google" id="ProtNLM"/>
    </source>
</evidence>
<comment type="caution">
    <text evidence="1">The sequence shown here is derived from an EMBL/GenBank/DDBJ whole genome shotgun (WGS) entry which is preliminary data.</text>
</comment>
<dbReference type="RefSeq" id="WP_009143373.1">
    <property type="nucleotide sequence ID" value="NZ_GL830991.1"/>
</dbReference>
<sequence length="52" mass="5887">MLIDEVKATLAMENLELSQDEEKLLKDFADGRVSFEQVRDFIVNAVKNCKAA</sequence>
<dbReference type="OrthoDB" id="9949931at2"/>
<evidence type="ECO:0000313" key="2">
    <source>
        <dbReference type="Proteomes" id="UP000018458"/>
    </source>
</evidence>
<organism evidence="1 2">
    <name type="scientific">Succinatimonas hippei (strain DSM 22608 / JCM 16073 / KCTC 15190 / YIT 12066)</name>
    <dbReference type="NCBI Taxonomy" id="762983"/>
    <lineage>
        <taxon>Bacteria</taxon>
        <taxon>Pseudomonadati</taxon>
        <taxon>Pseudomonadota</taxon>
        <taxon>Gammaproteobacteria</taxon>
        <taxon>Aeromonadales</taxon>
        <taxon>Succinivibrionaceae</taxon>
        <taxon>Succinatimonas</taxon>
    </lineage>
</organism>
<gene>
    <name evidence="1" type="ORF">HMPREF9444_01173</name>
</gene>
<accession>E8LKD5</accession>
<dbReference type="STRING" id="762983.HMPREF9444_01173"/>
<protein>
    <recommendedName>
        <fullName evidence="3">Antitoxin VbhA domain-containing protein</fullName>
    </recommendedName>
</protein>
<dbReference type="EMBL" id="AEVO01000055">
    <property type="protein sequence ID" value="EFY07018.1"/>
    <property type="molecule type" value="Genomic_DNA"/>
</dbReference>
<dbReference type="Proteomes" id="UP000018458">
    <property type="component" value="Unassembled WGS sequence"/>
</dbReference>
<evidence type="ECO:0000313" key="1">
    <source>
        <dbReference type="EMBL" id="EFY07018.1"/>
    </source>
</evidence>
<reference evidence="1 2" key="1">
    <citation type="submission" date="2011-01" db="EMBL/GenBank/DDBJ databases">
        <authorList>
            <person name="Weinstock G."/>
            <person name="Sodergren E."/>
            <person name="Clifton S."/>
            <person name="Fulton L."/>
            <person name="Fulton B."/>
            <person name="Courtney L."/>
            <person name="Fronick C."/>
            <person name="Harrison M."/>
            <person name="Strong C."/>
            <person name="Farmer C."/>
            <person name="Delahaunty K."/>
            <person name="Markovic C."/>
            <person name="Hall O."/>
            <person name="Minx P."/>
            <person name="Tomlinson C."/>
            <person name="Mitreva M."/>
            <person name="Hou S."/>
            <person name="Chen J."/>
            <person name="Wollam A."/>
            <person name="Pepin K.H."/>
            <person name="Johnson M."/>
            <person name="Bhonagiri V."/>
            <person name="Zhang X."/>
            <person name="Suruliraj S."/>
            <person name="Warren W."/>
            <person name="Chinwalla A."/>
            <person name="Mardis E.R."/>
            <person name="Wilson R.K."/>
        </authorList>
    </citation>
    <scope>NUCLEOTIDE SEQUENCE [LARGE SCALE GENOMIC DNA]</scope>
    <source>
        <strain evidence="2">DSM 22608 / JCM 16073 / KCTC 15190 / YIT 12066</strain>
    </source>
</reference>
<name>E8LKD5_SUCHY</name>
<keyword evidence="2" id="KW-1185">Reference proteome</keyword>